<dbReference type="AlphaFoldDB" id="A0A537K759"/>
<reference evidence="1 2" key="1">
    <citation type="journal article" date="2019" name="Nat. Microbiol.">
        <title>Mediterranean grassland soil C-N compound turnover is dependent on rainfall and depth, and is mediated by genomically divergent microorganisms.</title>
        <authorList>
            <person name="Diamond S."/>
            <person name="Andeer P.F."/>
            <person name="Li Z."/>
            <person name="Crits-Christoph A."/>
            <person name="Burstein D."/>
            <person name="Anantharaman K."/>
            <person name="Lane K.R."/>
            <person name="Thomas B.C."/>
            <person name="Pan C."/>
            <person name="Northen T.R."/>
            <person name="Banfield J.F."/>
        </authorList>
    </citation>
    <scope>NUCLEOTIDE SEQUENCE [LARGE SCALE GENOMIC DNA]</scope>
    <source>
        <strain evidence="1">NP_3</strain>
    </source>
</reference>
<protein>
    <submittedName>
        <fullName evidence="1">WbqC family protein</fullName>
    </submittedName>
</protein>
<organism evidence="1 2">
    <name type="scientific">Candidatus Segetimicrobium genomatis</name>
    <dbReference type="NCBI Taxonomy" id="2569760"/>
    <lineage>
        <taxon>Bacteria</taxon>
        <taxon>Bacillati</taxon>
        <taxon>Candidatus Sysuimicrobiota</taxon>
        <taxon>Candidatus Sysuimicrobiia</taxon>
        <taxon>Candidatus Sysuimicrobiales</taxon>
        <taxon>Candidatus Segetimicrobiaceae</taxon>
        <taxon>Candidatus Segetimicrobium</taxon>
    </lineage>
</organism>
<gene>
    <name evidence="1" type="ORF">E6H00_03740</name>
</gene>
<comment type="caution">
    <text evidence="1">The sequence shown here is derived from an EMBL/GenBank/DDBJ whole genome shotgun (WGS) entry which is preliminary data.</text>
</comment>
<name>A0A537K759_9BACT</name>
<dbReference type="Pfam" id="PF08889">
    <property type="entry name" value="WbqC"/>
    <property type="match status" value="1"/>
</dbReference>
<dbReference type="InterPro" id="IPR014985">
    <property type="entry name" value="WbqC"/>
</dbReference>
<sequence>MIAGIHQPHYLPWLRYIDKIARSDVFVLLDSVQYTKNGWQNRNKIKSTQGWMYLTVPVLDAFGRPITEVRINNQTRWRDKHWAALVTNYSRAPFFGRYRELLEPIYRQQWELVHDLSVHALELFLSALGIRTPLVRSSTLGVSGSGTELLANICAKLGATAYLTGDYAAGNHLDIQVFKDRGIGVQVQGWQCQEYRQQHLQAGFVPDLSIADLLFNQGEGSLGVLRRCRSEVFSLVSH</sequence>
<accession>A0A537K759</accession>
<proteinExistence type="predicted"/>
<evidence type="ECO:0000313" key="2">
    <source>
        <dbReference type="Proteomes" id="UP000318509"/>
    </source>
</evidence>
<evidence type="ECO:0000313" key="1">
    <source>
        <dbReference type="EMBL" id="TMI91580.1"/>
    </source>
</evidence>
<dbReference type="Proteomes" id="UP000318509">
    <property type="component" value="Unassembled WGS sequence"/>
</dbReference>
<dbReference type="EMBL" id="VBAK01000089">
    <property type="protein sequence ID" value="TMI91580.1"/>
    <property type="molecule type" value="Genomic_DNA"/>
</dbReference>